<dbReference type="AlphaFoldDB" id="A0A0C3GVM4"/>
<feature type="region of interest" description="Disordered" evidence="1">
    <location>
        <begin position="1"/>
        <end position="69"/>
    </location>
</feature>
<feature type="compositionally biased region" description="Basic and acidic residues" evidence="1">
    <location>
        <begin position="30"/>
        <end position="41"/>
    </location>
</feature>
<name>A0A0C3GVM4_OIDMZ</name>
<reference evidence="3" key="2">
    <citation type="submission" date="2015-01" db="EMBL/GenBank/DDBJ databases">
        <title>Evolutionary Origins and Diversification of the Mycorrhizal Mutualists.</title>
        <authorList>
            <consortium name="DOE Joint Genome Institute"/>
            <consortium name="Mycorrhizal Genomics Consortium"/>
            <person name="Kohler A."/>
            <person name="Kuo A."/>
            <person name="Nagy L.G."/>
            <person name="Floudas D."/>
            <person name="Copeland A."/>
            <person name="Barry K.W."/>
            <person name="Cichocki N."/>
            <person name="Veneault-Fourrey C."/>
            <person name="LaButti K."/>
            <person name="Lindquist E.A."/>
            <person name="Lipzen A."/>
            <person name="Lundell T."/>
            <person name="Morin E."/>
            <person name="Murat C."/>
            <person name="Riley R."/>
            <person name="Ohm R."/>
            <person name="Sun H."/>
            <person name="Tunlid A."/>
            <person name="Henrissat B."/>
            <person name="Grigoriev I.V."/>
            <person name="Hibbett D.S."/>
            <person name="Martin F."/>
        </authorList>
    </citation>
    <scope>NUCLEOTIDE SEQUENCE [LARGE SCALE GENOMIC DNA]</scope>
    <source>
        <strain evidence="3">Zn</strain>
    </source>
</reference>
<organism evidence="2 3">
    <name type="scientific">Oidiodendron maius (strain Zn)</name>
    <dbReference type="NCBI Taxonomy" id="913774"/>
    <lineage>
        <taxon>Eukaryota</taxon>
        <taxon>Fungi</taxon>
        <taxon>Dikarya</taxon>
        <taxon>Ascomycota</taxon>
        <taxon>Pezizomycotina</taxon>
        <taxon>Leotiomycetes</taxon>
        <taxon>Leotiomycetes incertae sedis</taxon>
        <taxon>Myxotrichaceae</taxon>
        <taxon>Oidiodendron</taxon>
    </lineage>
</organism>
<keyword evidence="3" id="KW-1185">Reference proteome</keyword>
<gene>
    <name evidence="2" type="ORF">OIDMADRAFT_54716</name>
</gene>
<accession>A0A0C3GVM4</accession>
<dbReference type="HOGENOM" id="CLU_1475585_0_0_1"/>
<proteinExistence type="predicted"/>
<dbReference type="Proteomes" id="UP000054321">
    <property type="component" value="Unassembled WGS sequence"/>
</dbReference>
<evidence type="ECO:0000256" key="1">
    <source>
        <dbReference type="SAM" id="MobiDB-lite"/>
    </source>
</evidence>
<evidence type="ECO:0000313" key="3">
    <source>
        <dbReference type="Proteomes" id="UP000054321"/>
    </source>
</evidence>
<protein>
    <submittedName>
        <fullName evidence="2">Uncharacterized protein</fullName>
    </submittedName>
</protein>
<evidence type="ECO:0000313" key="2">
    <source>
        <dbReference type="EMBL" id="KIN00111.1"/>
    </source>
</evidence>
<dbReference type="EMBL" id="KN832877">
    <property type="protein sequence ID" value="KIN00111.1"/>
    <property type="molecule type" value="Genomic_DNA"/>
</dbReference>
<sequence>MSVLGGAGTFRKTGACRPVRSNAEKAALNSRRDGERERERSATTTTGGEVGGGEGGTLHMYNRDPEWTDPRVKGTTRRVKQFLGNGEREGNKGMVGARAAATDGEFSIDWRSIRPRLLCTHTYCDEVRTADAIAPLYEVRPWQGDEPVRRSLLCDPGREFFDRTQRRMSNAIDSAQVATAETA</sequence>
<reference evidence="2 3" key="1">
    <citation type="submission" date="2014-04" db="EMBL/GenBank/DDBJ databases">
        <authorList>
            <consortium name="DOE Joint Genome Institute"/>
            <person name="Kuo A."/>
            <person name="Martino E."/>
            <person name="Perotto S."/>
            <person name="Kohler A."/>
            <person name="Nagy L.G."/>
            <person name="Floudas D."/>
            <person name="Copeland A."/>
            <person name="Barry K.W."/>
            <person name="Cichocki N."/>
            <person name="Veneault-Fourrey C."/>
            <person name="LaButti K."/>
            <person name="Lindquist E.A."/>
            <person name="Lipzen A."/>
            <person name="Lundell T."/>
            <person name="Morin E."/>
            <person name="Murat C."/>
            <person name="Sun H."/>
            <person name="Tunlid A."/>
            <person name="Henrissat B."/>
            <person name="Grigoriev I.V."/>
            <person name="Hibbett D.S."/>
            <person name="Martin F."/>
            <person name="Nordberg H.P."/>
            <person name="Cantor M.N."/>
            <person name="Hua S.X."/>
        </authorList>
    </citation>
    <scope>NUCLEOTIDE SEQUENCE [LARGE SCALE GENOMIC DNA]</scope>
    <source>
        <strain evidence="2 3">Zn</strain>
    </source>
</reference>
<dbReference type="InParanoid" id="A0A0C3GVM4"/>